<sequence length="286" mass="32468">MNVQRFIDRRKELGLSQSELARGICTQTTISKFENQSQMMSTKILSRLCNRLGLTLNDLFSDQLPDEQQLKASLNQAEFDLITSEYDQALVKLDQLDLTHHQTGNLQMDYLFIKGFALALSRTNLTDAIFCFDQILNGLDETHQTIYSQLAYVGLGVAYEQTGNIQQADFYFGKMPERLMKVQGDSPDKTWKMITMLFYTGEFYAGQADYETSNALLNTVLTICSNQHMTFYVARAQYQLALNLVHTGAHRDTIEPVLAEAAVFARFNQNAKLLKKIAALTQQLDL</sequence>
<dbReference type="Proteomes" id="UP000245080">
    <property type="component" value="Unassembled WGS sequence"/>
</dbReference>
<protein>
    <submittedName>
        <fullName evidence="2">XRE family transcriptional regulator</fullName>
    </submittedName>
</protein>
<evidence type="ECO:0000313" key="3">
    <source>
        <dbReference type="Proteomes" id="UP000245080"/>
    </source>
</evidence>
<dbReference type="EMBL" id="QCXQ01000002">
    <property type="protein sequence ID" value="PWG00372.1"/>
    <property type="molecule type" value="Genomic_DNA"/>
</dbReference>
<evidence type="ECO:0000313" key="2">
    <source>
        <dbReference type="EMBL" id="PWG00372.1"/>
    </source>
</evidence>
<reference evidence="2 3" key="1">
    <citation type="journal article" date="2018" name="Int. J. Syst. Evol. Microbiol.">
        <title>Lactobacillus bambusae sp. nov., isolated from a traditional fermented Ma-bamboo shoots of Taiwan.</title>
        <authorList>
            <person name="Wang L.-T."/>
        </authorList>
    </citation>
    <scope>NUCLEOTIDE SEQUENCE [LARGE SCALE GENOMIC DNA]</scope>
    <source>
        <strain evidence="2 3">BS-W1</strain>
    </source>
</reference>
<accession>A0A2V1MZY0</accession>
<dbReference type="Pfam" id="PF01381">
    <property type="entry name" value="HTH_3"/>
    <property type="match status" value="1"/>
</dbReference>
<dbReference type="SUPFAM" id="SSF48452">
    <property type="entry name" value="TPR-like"/>
    <property type="match status" value="1"/>
</dbReference>
<dbReference type="PROSITE" id="PS50943">
    <property type="entry name" value="HTH_CROC1"/>
    <property type="match status" value="1"/>
</dbReference>
<feature type="domain" description="HTH cro/C1-type" evidence="1">
    <location>
        <begin position="6"/>
        <end position="59"/>
    </location>
</feature>
<dbReference type="SUPFAM" id="SSF47413">
    <property type="entry name" value="lambda repressor-like DNA-binding domains"/>
    <property type="match status" value="1"/>
</dbReference>
<dbReference type="SMART" id="SM00530">
    <property type="entry name" value="HTH_XRE"/>
    <property type="match status" value="1"/>
</dbReference>
<dbReference type="GO" id="GO:0003677">
    <property type="term" value="F:DNA binding"/>
    <property type="evidence" value="ECO:0007669"/>
    <property type="project" value="InterPro"/>
</dbReference>
<dbReference type="InterPro" id="IPR001387">
    <property type="entry name" value="Cro/C1-type_HTH"/>
</dbReference>
<dbReference type="Gene3D" id="1.25.40.10">
    <property type="entry name" value="Tetratricopeptide repeat domain"/>
    <property type="match status" value="1"/>
</dbReference>
<gene>
    <name evidence="2" type="ORF">DCM90_05435</name>
</gene>
<dbReference type="InterPro" id="IPR010982">
    <property type="entry name" value="Lambda_DNA-bd_dom_sf"/>
</dbReference>
<proteinExistence type="predicted"/>
<name>A0A2V1MZY0_9LACO</name>
<keyword evidence="3" id="KW-1185">Reference proteome</keyword>
<dbReference type="InterPro" id="IPR011990">
    <property type="entry name" value="TPR-like_helical_dom_sf"/>
</dbReference>
<dbReference type="AlphaFoldDB" id="A0A2V1MZY0"/>
<dbReference type="OrthoDB" id="1150409at2"/>
<evidence type="ECO:0000259" key="1">
    <source>
        <dbReference type="PROSITE" id="PS50943"/>
    </source>
</evidence>
<dbReference type="CDD" id="cd00093">
    <property type="entry name" value="HTH_XRE"/>
    <property type="match status" value="1"/>
</dbReference>
<dbReference type="RefSeq" id="WP_109250319.1">
    <property type="nucleotide sequence ID" value="NZ_QCXQ01000002.1"/>
</dbReference>
<organism evidence="2 3">
    <name type="scientific">Levilactobacillus bambusae</name>
    <dbReference type="NCBI Taxonomy" id="2024736"/>
    <lineage>
        <taxon>Bacteria</taxon>
        <taxon>Bacillati</taxon>
        <taxon>Bacillota</taxon>
        <taxon>Bacilli</taxon>
        <taxon>Lactobacillales</taxon>
        <taxon>Lactobacillaceae</taxon>
        <taxon>Levilactobacillus</taxon>
    </lineage>
</organism>
<comment type="caution">
    <text evidence="2">The sequence shown here is derived from an EMBL/GenBank/DDBJ whole genome shotgun (WGS) entry which is preliminary data.</text>
</comment>